<dbReference type="OrthoDB" id="10582884at2759"/>
<dbReference type="RefSeq" id="XP_012898701.1">
    <property type="nucleotide sequence ID" value="XM_013043247.1"/>
</dbReference>
<accession>D8M9B4</accession>
<feature type="compositionally biased region" description="Polar residues" evidence="1">
    <location>
        <begin position="71"/>
        <end position="85"/>
    </location>
</feature>
<dbReference type="EMBL" id="FN668688">
    <property type="protein sequence ID" value="CBK24653.2"/>
    <property type="molecule type" value="Genomic_DNA"/>
</dbReference>
<feature type="compositionally biased region" description="Basic and acidic residues" evidence="1">
    <location>
        <begin position="39"/>
        <end position="52"/>
    </location>
</feature>
<dbReference type="InParanoid" id="D8M9B4"/>
<keyword evidence="3" id="KW-1185">Reference proteome</keyword>
<dbReference type="GeneID" id="24921395"/>
<reference evidence="2" key="1">
    <citation type="submission" date="2010-02" db="EMBL/GenBank/DDBJ databases">
        <title>Sequencing and annotation of the Blastocystis hominis genome.</title>
        <authorList>
            <person name="Wincker P."/>
        </authorList>
    </citation>
    <scope>NUCLEOTIDE SEQUENCE</scope>
    <source>
        <strain evidence="2">Singapore isolate B</strain>
    </source>
</reference>
<gene>
    <name evidence="2" type="ORF">GSBLH_T00004364001</name>
</gene>
<feature type="compositionally biased region" description="Basic and acidic residues" evidence="1">
    <location>
        <begin position="1"/>
        <end position="14"/>
    </location>
</feature>
<feature type="region of interest" description="Disordered" evidence="1">
    <location>
        <begin position="93"/>
        <end position="112"/>
    </location>
</feature>
<dbReference type="Proteomes" id="UP000008312">
    <property type="component" value="Unassembled WGS sequence"/>
</dbReference>
<sequence length="203" mass="21991">MVEEESPKASKQDENASDSQEDSNKEKSVDVSVETECNTPKRETAPLKRTRGESSVTIVDLVKSPKRRKQSIGSTPFSPSRTPINGSVLDMQIGKRPANSPLPSPKPIALVTPPQSPLRRLVKRANDLIQNTNSCEILSSPGHSKSVSTASLTSPLKPMLSSSNSRTMIDFVKTGNLVTSFSEQLLHPESSPSPTKGRVLFPD</sequence>
<organism evidence="2">
    <name type="scientific">Blastocystis hominis</name>
    <dbReference type="NCBI Taxonomy" id="12968"/>
    <lineage>
        <taxon>Eukaryota</taxon>
        <taxon>Sar</taxon>
        <taxon>Stramenopiles</taxon>
        <taxon>Bigyra</taxon>
        <taxon>Opalozoa</taxon>
        <taxon>Opalinata</taxon>
        <taxon>Blastocystidae</taxon>
        <taxon>Blastocystis</taxon>
    </lineage>
</organism>
<evidence type="ECO:0000256" key="1">
    <source>
        <dbReference type="SAM" id="MobiDB-lite"/>
    </source>
</evidence>
<evidence type="ECO:0000313" key="3">
    <source>
        <dbReference type="Proteomes" id="UP000008312"/>
    </source>
</evidence>
<protein>
    <submittedName>
        <fullName evidence="2">Uncharacterized protein</fullName>
    </submittedName>
</protein>
<dbReference type="AlphaFoldDB" id="D8M9B4"/>
<proteinExistence type="predicted"/>
<name>D8M9B4_BLAHO</name>
<feature type="region of interest" description="Disordered" evidence="1">
    <location>
        <begin position="136"/>
        <end position="161"/>
    </location>
</feature>
<feature type="region of interest" description="Disordered" evidence="1">
    <location>
        <begin position="1"/>
        <end position="87"/>
    </location>
</feature>
<evidence type="ECO:0000313" key="2">
    <source>
        <dbReference type="EMBL" id="CBK24653.2"/>
    </source>
</evidence>
<feature type="region of interest" description="Disordered" evidence="1">
    <location>
        <begin position="183"/>
        <end position="203"/>
    </location>
</feature>